<keyword evidence="2" id="KW-0067">ATP-binding</keyword>
<keyword evidence="6" id="KW-1185">Reference proteome</keyword>
<evidence type="ECO:0000313" key="6">
    <source>
        <dbReference type="Proteomes" id="UP000828390"/>
    </source>
</evidence>
<name>A0A9D4EW18_DREPO</name>
<evidence type="ECO:0000259" key="3">
    <source>
        <dbReference type="PROSITE" id="PS51192"/>
    </source>
</evidence>
<dbReference type="InterPro" id="IPR027417">
    <property type="entry name" value="P-loop_NTPase"/>
</dbReference>
<sequence>DDENWEGEEIEFKLRKYQQELAAPAIEGKNVVIVAPTGSGKTRVAYKIIQEHIQRLQGHGVPKVVFLVNQVALANQQGKECKKLLPMYKCHTITGDAQRNKREYLNDFMDKRDILVVTAQVLFDALVRKEIESISRFSLIIFDECHLTQANHPYNQIMGLYLELKFSKQQVDLPQIVGLTASAGVGKARDVGKAVDHIKRLMANIDAHLISTVISNIGELREYVSMPDEETTTVARRANDVFGKAVIKLMTILERRMANSTVVTGMAEFVKKEKELKAPAEKGNAAYTQWVSKLRNETAKLKDDKARKFLQPCRSHLKYYNNALIIYNDARVEDALRYLEQKMARWKKKALNMDLNEKLIYEAYKKLKKVPLDTSSENPKLEMFREMIMSSYSRSDIENSRGIVFVKTRELAHAIISWMKDTPGLRELNPTHFVGQDTIISSFKGFMTKAKQDDALKYFREGKHKLIVATSVDEDRLNITKCNLVIRYDHVTNEISKIQSRGRDRAADSKYVVIAEKKNKNGREGGIEHDQRGHDAACHHSTAGIHRKQSGQISRGIIKASRGGHSGKETEPSRKKASYDESWTVRSVMLSMRSVYLHVRQREENPRCPPCCCRRILDRTSDLQR</sequence>
<feature type="domain" description="Helicase ATP-binding" evidence="3">
    <location>
        <begin position="22"/>
        <end position="201"/>
    </location>
</feature>
<dbReference type="PROSITE" id="PS51192">
    <property type="entry name" value="HELICASE_ATP_BIND_1"/>
    <property type="match status" value="1"/>
</dbReference>
<dbReference type="EMBL" id="JAIWYP010000008">
    <property type="protein sequence ID" value="KAH3786848.1"/>
    <property type="molecule type" value="Genomic_DNA"/>
</dbReference>
<dbReference type="SUPFAM" id="SSF52540">
    <property type="entry name" value="P-loop containing nucleoside triphosphate hydrolases"/>
    <property type="match status" value="2"/>
</dbReference>
<dbReference type="InterPro" id="IPR011545">
    <property type="entry name" value="DEAD/DEAH_box_helicase_dom"/>
</dbReference>
<reference evidence="5" key="1">
    <citation type="journal article" date="2019" name="bioRxiv">
        <title>The Genome of the Zebra Mussel, Dreissena polymorpha: A Resource for Invasive Species Research.</title>
        <authorList>
            <person name="McCartney M.A."/>
            <person name="Auch B."/>
            <person name="Kono T."/>
            <person name="Mallez S."/>
            <person name="Zhang Y."/>
            <person name="Obille A."/>
            <person name="Becker A."/>
            <person name="Abrahante J.E."/>
            <person name="Garbe J."/>
            <person name="Badalamenti J.P."/>
            <person name="Herman A."/>
            <person name="Mangelson H."/>
            <person name="Liachko I."/>
            <person name="Sullivan S."/>
            <person name="Sone E.D."/>
            <person name="Koren S."/>
            <person name="Silverstein K.A.T."/>
            <person name="Beckman K.B."/>
            <person name="Gohl D.M."/>
        </authorList>
    </citation>
    <scope>NUCLEOTIDE SEQUENCE</scope>
    <source>
        <strain evidence="5">Duluth1</strain>
        <tissue evidence="5">Whole animal</tissue>
    </source>
</reference>
<dbReference type="Pfam" id="PF18119">
    <property type="entry name" value="RIG-I_C"/>
    <property type="match status" value="1"/>
</dbReference>
<gene>
    <name evidence="5" type="ORF">DPMN_164961</name>
</gene>
<dbReference type="PANTHER" id="PTHR14074">
    <property type="entry name" value="HELICASE WITH DEATH DOMAIN-RELATED"/>
    <property type="match status" value="1"/>
</dbReference>
<dbReference type="PROSITE" id="PS51194">
    <property type="entry name" value="HELICASE_CTER"/>
    <property type="match status" value="1"/>
</dbReference>
<dbReference type="Pfam" id="PF00271">
    <property type="entry name" value="Helicase_C"/>
    <property type="match status" value="1"/>
</dbReference>
<dbReference type="InterPro" id="IPR001650">
    <property type="entry name" value="Helicase_C-like"/>
</dbReference>
<dbReference type="AlphaFoldDB" id="A0A9D4EW18"/>
<evidence type="ECO:0000256" key="1">
    <source>
        <dbReference type="ARBA" id="ARBA00022741"/>
    </source>
</evidence>
<protein>
    <recommendedName>
        <fullName evidence="7">RNA helicase</fullName>
    </recommendedName>
</protein>
<comment type="caution">
    <text evidence="5">The sequence shown here is derived from an EMBL/GenBank/DDBJ whole genome shotgun (WGS) entry which is preliminary data.</text>
</comment>
<feature type="non-terminal residue" evidence="5">
    <location>
        <position position="625"/>
    </location>
</feature>
<dbReference type="PANTHER" id="PTHR14074:SF16">
    <property type="entry name" value="ANTIVIRAL INNATE IMMUNE RESPONSE RECEPTOR RIG-I"/>
    <property type="match status" value="1"/>
</dbReference>
<organism evidence="5 6">
    <name type="scientific">Dreissena polymorpha</name>
    <name type="common">Zebra mussel</name>
    <name type="synonym">Mytilus polymorpha</name>
    <dbReference type="NCBI Taxonomy" id="45954"/>
    <lineage>
        <taxon>Eukaryota</taxon>
        <taxon>Metazoa</taxon>
        <taxon>Spiralia</taxon>
        <taxon>Lophotrochozoa</taxon>
        <taxon>Mollusca</taxon>
        <taxon>Bivalvia</taxon>
        <taxon>Autobranchia</taxon>
        <taxon>Heteroconchia</taxon>
        <taxon>Euheterodonta</taxon>
        <taxon>Imparidentia</taxon>
        <taxon>Neoheterodontei</taxon>
        <taxon>Myida</taxon>
        <taxon>Dreissenoidea</taxon>
        <taxon>Dreissenidae</taxon>
        <taxon>Dreissena</taxon>
    </lineage>
</organism>
<dbReference type="Gene3D" id="1.20.1320.30">
    <property type="match status" value="1"/>
</dbReference>
<dbReference type="GO" id="GO:0005524">
    <property type="term" value="F:ATP binding"/>
    <property type="evidence" value="ECO:0007669"/>
    <property type="project" value="UniProtKB-KW"/>
</dbReference>
<evidence type="ECO:0000256" key="2">
    <source>
        <dbReference type="ARBA" id="ARBA00022840"/>
    </source>
</evidence>
<proteinExistence type="predicted"/>
<evidence type="ECO:0000313" key="5">
    <source>
        <dbReference type="EMBL" id="KAH3786848.1"/>
    </source>
</evidence>
<evidence type="ECO:0000259" key="4">
    <source>
        <dbReference type="PROSITE" id="PS51194"/>
    </source>
</evidence>
<reference evidence="5" key="2">
    <citation type="submission" date="2020-11" db="EMBL/GenBank/DDBJ databases">
        <authorList>
            <person name="McCartney M.A."/>
            <person name="Auch B."/>
            <person name="Kono T."/>
            <person name="Mallez S."/>
            <person name="Becker A."/>
            <person name="Gohl D.M."/>
            <person name="Silverstein K.A.T."/>
            <person name="Koren S."/>
            <person name="Bechman K.B."/>
            <person name="Herman A."/>
            <person name="Abrahante J.E."/>
            <person name="Garbe J."/>
        </authorList>
    </citation>
    <scope>NUCLEOTIDE SEQUENCE</scope>
    <source>
        <strain evidence="5">Duluth1</strain>
        <tissue evidence="5">Whole animal</tissue>
    </source>
</reference>
<keyword evidence="1" id="KW-0547">Nucleotide-binding</keyword>
<dbReference type="InterPro" id="IPR014001">
    <property type="entry name" value="Helicase_ATP-bd"/>
</dbReference>
<dbReference type="Pfam" id="PF00270">
    <property type="entry name" value="DEAD"/>
    <property type="match status" value="1"/>
</dbReference>
<dbReference type="SMART" id="SM00487">
    <property type="entry name" value="DEXDc"/>
    <property type="match status" value="1"/>
</dbReference>
<feature type="domain" description="Helicase C-terminal" evidence="4">
    <location>
        <begin position="380"/>
        <end position="546"/>
    </location>
</feature>
<accession>A0A9D4EW18</accession>
<dbReference type="GO" id="GO:0005737">
    <property type="term" value="C:cytoplasm"/>
    <property type="evidence" value="ECO:0007669"/>
    <property type="project" value="TreeGrafter"/>
</dbReference>
<dbReference type="GO" id="GO:0003676">
    <property type="term" value="F:nucleic acid binding"/>
    <property type="evidence" value="ECO:0007669"/>
    <property type="project" value="InterPro"/>
</dbReference>
<dbReference type="InterPro" id="IPR041204">
    <property type="entry name" value="RIG-I-like_C"/>
</dbReference>
<dbReference type="InterPro" id="IPR051363">
    <property type="entry name" value="RLR_Helicase"/>
</dbReference>
<evidence type="ECO:0008006" key="7">
    <source>
        <dbReference type="Google" id="ProtNLM"/>
    </source>
</evidence>
<dbReference type="Gene3D" id="3.40.50.300">
    <property type="entry name" value="P-loop containing nucleotide triphosphate hydrolases"/>
    <property type="match status" value="2"/>
</dbReference>
<dbReference type="Proteomes" id="UP000828390">
    <property type="component" value="Unassembled WGS sequence"/>
</dbReference>